<feature type="domain" description="NodB homology" evidence="1">
    <location>
        <begin position="41"/>
        <end position="219"/>
    </location>
</feature>
<comment type="caution">
    <text evidence="2">The sequence shown here is derived from an EMBL/GenBank/DDBJ whole genome shotgun (WGS) entry which is preliminary data.</text>
</comment>
<dbReference type="InterPro" id="IPR002509">
    <property type="entry name" value="NODB_dom"/>
</dbReference>
<dbReference type="SUPFAM" id="SSF88713">
    <property type="entry name" value="Glycoside hydrolase/deacetylase"/>
    <property type="match status" value="1"/>
</dbReference>
<dbReference type="InterPro" id="IPR014132">
    <property type="entry name" value="PdaB-like"/>
</dbReference>
<dbReference type="NCBIfam" id="TIGR02764">
    <property type="entry name" value="spore_ybaN_pdaB"/>
    <property type="match status" value="1"/>
</dbReference>
<dbReference type="Proteomes" id="UP001565220">
    <property type="component" value="Unassembled WGS sequence"/>
</dbReference>
<dbReference type="PROSITE" id="PS51677">
    <property type="entry name" value="NODB"/>
    <property type="match status" value="1"/>
</dbReference>
<accession>A0ABV4DZS8</accession>
<protein>
    <submittedName>
        <fullName evidence="2">Polysaccharide deacetylase family sporulation protein PdaB</fullName>
    </submittedName>
</protein>
<evidence type="ECO:0000313" key="2">
    <source>
        <dbReference type="EMBL" id="MEY8764417.1"/>
    </source>
</evidence>
<dbReference type="EMBL" id="JBGFFE010000021">
    <property type="protein sequence ID" value="MEY8764417.1"/>
    <property type="molecule type" value="Genomic_DNA"/>
</dbReference>
<reference evidence="2 3" key="1">
    <citation type="submission" date="2024-08" db="EMBL/GenBank/DDBJ databases">
        <title>Clostridium lapicellarii sp. nov., and Clostridium renhuaiense sp. nov., two species isolated from the mud in a fermentation cellar used for producing sauce-flavour Chinese liquors.</title>
        <authorList>
            <person name="Yang F."/>
            <person name="Wang H."/>
            <person name="Chen L.Q."/>
            <person name="Zhou N."/>
            <person name="Lu J.J."/>
            <person name="Pu X.X."/>
            <person name="Wan B."/>
            <person name="Wang L."/>
            <person name="Liu S.J."/>
        </authorList>
    </citation>
    <scope>NUCLEOTIDE SEQUENCE [LARGE SCALE GENOMIC DNA]</scope>
    <source>
        <strain evidence="2 3">MT-113</strain>
    </source>
</reference>
<dbReference type="Pfam" id="PF01522">
    <property type="entry name" value="Polysacc_deac_1"/>
    <property type="match status" value="1"/>
</dbReference>
<name>A0ABV4DZS8_9CLOT</name>
<dbReference type="Gene3D" id="3.20.20.370">
    <property type="entry name" value="Glycoside hydrolase/deacetylase"/>
    <property type="match status" value="1"/>
</dbReference>
<dbReference type="InterPro" id="IPR011330">
    <property type="entry name" value="Glyco_hydro/deAcase_b/a-brl"/>
</dbReference>
<dbReference type="InterPro" id="IPR050248">
    <property type="entry name" value="Polysacc_deacetylase_ArnD"/>
</dbReference>
<proteinExistence type="predicted"/>
<keyword evidence="3" id="KW-1185">Reference proteome</keyword>
<gene>
    <name evidence="2" type="primary">pdaB</name>
    <name evidence="2" type="ORF">AB8S09_12325</name>
</gene>
<dbReference type="CDD" id="cd10917">
    <property type="entry name" value="CE4_NodB_like_6s_7s"/>
    <property type="match status" value="1"/>
</dbReference>
<dbReference type="PANTHER" id="PTHR10587:SF128">
    <property type="entry name" value="POLYSACCHARIDE DEACETYLASE PDAB-RELATED"/>
    <property type="match status" value="1"/>
</dbReference>
<sequence length="241" mass="27617">MVSVLLLIAIGISLFTNYGYKGAFTVLNRKLPIYSVDTKEKKLAITFDVSLGENDYTEKILDLLDKYNVKATFFVVGDWVDRNPDKLKELCRRGHEIGNHSNRHPDMTKISREKIIEDININEAKIRSITGSGTKLFRCPGGAYDDNVINTVEKSGYYCIQWNVDSVDWKEQGADIEYRRIIKNIKPGSILLFHNSAKYTPENLPSIIKNLQSRGYKFVKVGDLIHKDNYRLNYEGKQMAN</sequence>
<evidence type="ECO:0000313" key="3">
    <source>
        <dbReference type="Proteomes" id="UP001565220"/>
    </source>
</evidence>
<organism evidence="2 3">
    <name type="scientific">Clostridium lapidicellarium</name>
    <dbReference type="NCBI Taxonomy" id="3240931"/>
    <lineage>
        <taxon>Bacteria</taxon>
        <taxon>Bacillati</taxon>
        <taxon>Bacillota</taxon>
        <taxon>Clostridia</taxon>
        <taxon>Eubacteriales</taxon>
        <taxon>Clostridiaceae</taxon>
        <taxon>Clostridium</taxon>
    </lineage>
</organism>
<dbReference type="PANTHER" id="PTHR10587">
    <property type="entry name" value="GLYCOSYL TRANSFERASE-RELATED"/>
    <property type="match status" value="1"/>
</dbReference>
<evidence type="ECO:0000259" key="1">
    <source>
        <dbReference type="PROSITE" id="PS51677"/>
    </source>
</evidence>